<dbReference type="AlphaFoldDB" id="A0A9P6R2T0"/>
<proteinExistence type="predicted"/>
<protein>
    <submittedName>
        <fullName evidence="2">Uncharacterized protein</fullName>
    </submittedName>
</protein>
<comment type="caution">
    <text evidence="2">The sequence shown here is derived from an EMBL/GenBank/DDBJ whole genome shotgun (WGS) entry which is preliminary data.</text>
</comment>
<reference evidence="2" key="1">
    <citation type="journal article" date="2020" name="Fungal Divers.">
        <title>Resolving the Mortierellaceae phylogeny through synthesis of multi-gene phylogenetics and phylogenomics.</title>
        <authorList>
            <person name="Vandepol N."/>
            <person name="Liber J."/>
            <person name="Desiro A."/>
            <person name="Na H."/>
            <person name="Kennedy M."/>
            <person name="Barry K."/>
            <person name="Grigoriev I.V."/>
            <person name="Miller A.N."/>
            <person name="O'Donnell K."/>
            <person name="Stajich J.E."/>
            <person name="Bonito G."/>
        </authorList>
    </citation>
    <scope>NUCLEOTIDE SEQUENCE</scope>
    <source>
        <strain evidence="2">NVP60</strain>
    </source>
</reference>
<dbReference type="EMBL" id="JAAAIN010000902">
    <property type="protein sequence ID" value="KAG0309977.1"/>
    <property type="molecule type" value="Genomic_DNA"/>
</dbReference>
<evidence type="ECO:0000313" key="3">
    <source>
        <dbReference type="Proteomes" id="UP000823405"/>
    </source>
</evidence>
<dbReference type="Proteomes" id="UP000823405">
    <property type="component" value="Unassembled WGS sequence"/>
</dbReference>
<organism evidence="2 3">
    <name type="scientific">Linnemannia gamsii</name>
    <dbReference type="NCBI Taxonomy" id="64522"/>
    <lineage>
        <taxon>Eukaryota</taxon>
        <taxon>Fungi</taxon>
        <taxon>Fungi incertae sedis</taxon>
        <taxon>Mucoromycota</taxon>
        <taxon>Mortierellomycotina</taxon>
        <taxon>Mortierellomycetes</taxon>
        <taxon>Mortierellales</taxon>
        <taxon>Mortierellaceae</taxon>
        <taxon>Linnemannia</taxon>
    </lineage>
</organism>
<dbReference type="OrthoDB" id="2436875at2759"/>
<gene>
    <name evidence="2" type="ORF">BGZ97_012907</name>
</gene>
<evidence type="ECO:0000313" key="2">
    <source>
        <dbReference type="EMBL" id="KAG0309977.1"/>
    </source>
</evidence>
<sequence>MITPASPVQPIASTSSDSPATAVTTRRPSVIERSAFLASAPVRSRAQIYPRIKNMCPAPSTSSLCTASTTFFSNTSLPSLTSRCFSSFQNNNSSCCLMNLGGVSLEKRRWSNDSTRGLYGGVESTASSGTLSFLSNDDGRTSTSSNSEGSIFKEDQESSE</sequence>
<keyword evidence="3" id="KW-1185">Reference proteome</keyword>
<name>A0A9P6R2T0_9FUNG</name>
<accession>A0A9P6R2T0</accession>
<feature type="region of interest" description="Disordered" evidence="1">
    <location>
        <begin position="124"/>
        <end position="160"/>
    </location>
</feature>
<evidence type="ECO:0000256" key="1">
    <source>
        <dbReference type="SAM" id="MobiDB-lite"/>
    </source>
</evidence>
<feature type="non-terminal residue" evidence="2">
    <location>
        <position position="160"/>
    </location>
</feature>
<feature type="compositionally biased region" description="Polar residues" evidence="1">
    <location>
        <begin position="11"/>
        <end position="26"/>
    </location>
</feature>
<feature type="region of interest" description="Disordered" evidence="1">
    <location>
        <begin position="1"/>
        <end position="26"/>
    </location>
</feature>
<feature type="compositionally biased region" description="Basic and acidic residues" evidence="1">
    <location>
        <begin position="151"/>
        <end position="160"/>
    </location>
</feature>
<feature type="compositionally biased region" description="Polar residues" evidence="1">
    <location>
        <begin position="124"/>
        <end position="149"/>
    </location>
</feature>